<dbReference type="GO" id="GO:0051383">
    <property type="term" value="P:kinetochore organization"/>
    <property type="evidence" value="ECO:0007669"/>
    <property type="project" value="TreeGrafter"/>
</dbReference>
<dbReference type="PANTHER" id="PTHR21650">
    <property type="entry name" value="MEMBRALIN/KINETOCHORE PROTEIN NUF2"/>
    <property type="match status" value="1"/>
</dbReference>
<evidence type="ECO:0000256" key="4">
    <source>
        <dbReference type="ARBA" id="ARBA00022454"/>
    </source>
</evidence>
<dbReference type="Pfam" id="PF18595">
    <property type="entry name" value="Nuf2_DHR10-like"/>
    <property type="match status" value="1"/>
</dbReference>
<evidence type="ECO:0000259" key="13">
    <source>
        <dbReference type="Pfam" id="PF03800"/>
    </source>
</evidence>
<feature type="domain" description="Nuf2 DHR10-like" evidence="14">
    <location>
        <begin position="167"/>
        <end position="272"/>
    </location>
</feature>
<sequence length="425" mass="47634">MTLCGVRDFNLNDVFKPEPARLKRNLCAIINFGKFRDEKVAMLNDLEAAVAERMAEEQALLAEQERMLTELKRLKEHRAARELEAAAIQAETAAIAAKNAQLNKVHVVLSDEIRAIKAQCNALTDQAAEAKLTLNSLDNEVEELRDQIVQSPDRMQKAISDLVTAAETQRTYYAALRSTFNDYERKIEMIAKFERDMQRCIKLLEDLELVVARKKEVSATTKDTKEAIAREERQYNELVSFHQTARRQLASLQEKLNRMEQQSQLKLEAAAALVDDQIKRREAAEAEHAATSARAAEQEAQIRVWRERAEEVRATLEARSKAIVDKYNTLRRAVMEYCRRLESAMSANPELDIDSRMMLKDSSMMGAGAGAEDEPGAHFDALGELMSTHGAGEGLLLDSTQARDTSATERGAALLSKGVQRLTLG</sequence>
<evidence type="ECO:0000256" key="8">
    <source>
        <dbReference type="ARBA" id="ARBA00023054"/>
    </source>
</evidence>
<evidence type="ECO:0000256" key="5">
    <source>
        <dbReference type="ARBA" id="ARBA00022618"/>
    </source>
</evidence>
<evidence type="ECO:0000256" key="3">
    <source>
        <dbReference type="ARBA" id="ARBA00005498"/>
    </source>
</evidence>
<dbReference type="GO" id="GO:0005634">
    <property type="term" value="C:nucleus"/>
    <property type="evidence" value="ECO:0007669"/>
    <property type="project" value="UniProtKB-SubCell"/>
</dbReference>
<dbReference type="InterPro" id="IPR005549">
    <property type="entry name" value="Kinetochore_Nuf2_N"/>
</dbReference>
<evidence type="ECO:0000259" key="14">
    <source>
        <dbReference type="Pfam" id="PF18595"/>
    </source>
</evidence>
<dbReference type="GO" id="GO:0031262">
    <property type="term" value="C:Ndc80 complex"/>
    <property type="evidence" value="ECO:0007669"/>
    <property type="project" value="InterPro"/>
</dbReference>
<dbReference type="Proteomes" id="UP001165080">
    <property type="component" value="Unassembled WGS sequence"/>
</dbReference>
<dbReference type="GO" id="GO:0007052">
    <property type="term" value="P:mitotic spindle organization"/>
    <property type="evidence" value="ECO:0007669"/>
    <property type="project" value="TreeGrafter"/>
</dbReference>
<dbReference type="GO" id="GO:0051301">
    <property type="term" value="P:cell division"/>
    <property type="evidence" value="ECO:0007669"/>
    <property type="project" value="UniProtKB-KW"/>
</dbReference>
<accession>A0A9W6BQ89</accession>
<organism evidence="15 16">
    <name type="scientific">Pleodorina starrii</name>
    <dbReference type="NCBI Taxonomy" id="330485"/>
    <lineage>
        <taxon>Eukaryota</taxon>
        <taxon>Viridiplantae</taxon>
        <taxon>Chlorophyta</taxon>
        <taxon>core chlorophytes</taxon>
        <taxon>Chlorophyceae</taxon>
        <taxon>CS clade</taxon>
        <taxon>Chlamydomonadales</taxon>
        <taxon>Volvocaceae</taxon>
        <taxon>Pleodorina</taxon>
    </lineage>
</organism>
<dbReference type="PANTHER" id="PTHR21650:SF2">
    <property type="entry name" value="KINETOCHORE PROTEIN NUF2"/>
    <property type="match status" value="1"/>
</dbReference>
<dbReference type="InterPro" id="IPR038275">
    <property type="entry name" value="Nuf2_N_sf"/>
</dbReference>
<feature type="domain" description="Kinetochore protein Nuf2 N-terminal" evidence="13">
    <location>
        <begin position="1"/>
        <end position="45"/>
    </location>
</feature>
<evidence type="ECO:0000256" key="6">
    <source>
        <dbReference type="ARBA" id="ARBA00022776"/>
    </source>
</evidence>
<evidence type="ECO:0000256" key="1">
    <source>
        <dbReference type="ARBA" id="ARBA00004123"/>
    </source>
</evidence>
<keyword evidence="4" id="KW-0158">Chromosome</keyword>
<dbReference type="InterPro" id="IPR041112">
    <property type="entry name" value="Nuf2_DHR10-like"/>
</dbReference>
<dbReference type="Gene3D" id="1.10.418.60">
    <property type="entry name" value="Ncd80 complex, Nuf2 subunit"/>
    <property type="match status" value="1"/>
</dbReference>
<gene>
    <name evidence="15" type="primary">PLESTBF000535</name>
    <name evidence="15" type="ORF">PLESTB_001091500</name>
</gene>
<keyword evidence="8 12" id="KW-0175">Coiled coil</keyword>
<evidence type="ECO:0000256" key="12">
    <source>
        <dbReference type="SAM" id="Coils"/>
    </source>
</evidence>
<protein>
    <submittedName>
        <fullName evidence="15">Uncharacterized protein</fullName>
    </submittedName>
</protein>
<feature type="coiled-coil region" evidence="12">
    <location>
        <begin position="242"/>
        <end position="315"/>
    </location>
</feature>
<keyword evidence="5" id="KW-0132">Cell division</keyword>
<keyword evidence="6" id="KW-0498">Mitosis</keyword>
<dbReference type="EMBL" id="BRXU01000015">
    <property type="protein sequence ID" value="GLC56314.1"/>
    <property type="molecule type" value="Genomic_DNA"/>
</dbReference>
<keyword evidence="11" id="KW-0137">Centromere</keyword>
<keyword evidence="16" id="KW-1185">Reference proteome</keyword>
<dbReference type="Pfam" id="PF03800">
    <property type="entry name" value="Nuf2"/>
    <property type="match status" value="1"/>
</dbReference>
<dbReference type="GO" id="GO:0051315">
    <property type="term" value="P:attachment of mitotic spindle microtubules to kinetochore"/>
    <property type="evidence" value="ECO:0007669"/>
    <property type="project" value="TreeGrafter"/>
</dbReference>
<reference evidence="15 16" key="1">
    <citation type="journal article" date="2023" name="Commun. Biol.">
        <title>Reorganization of the ancestral sex-determining regions during the evolution of trioecy in Pleodorina starrii.</title>
        <authorList>
            <person name="Takahashi K."/>
            <person name="Suzuki S."/>
            <person name="Kawai-Toyooka H."/>
            <person name="Yamamoto K."/>
            <person name="Hamaji T."/>
            <person name="Ootsuki R."/>
            <person name="Yamaguchi H."/>
            <person name="Kawachi M."/>
            <person name="Higashiyama T."/>
            <person name="Nozaki H."/>
        </authorList>
    </citation>
    <scope>NUCLEOTIDE SEQUENCE [LARGE SCALE GENOMIC DNA]</scope>
    <source>
        <strain evidence="15 16">NIES-4479</strain>
    </source>
</reference>
<evidence type="ECO:0000256" key="7">
    <source>
        <dbReference type="ARBA" id="ARBA00022838"/>
    </source>
</evidence>
<feature type="coiled-coil region" evidence="12">
    <location>
        <begin position="54"/>
        <end position="147"/>
    </location>
</feature>
<comment type="caution">
    <text evidence="15">The sequence shown here is derived from an EMBL/GenBank/DDBJ whole genome shotgun (WGS) entry which is preliminary data.</text>
</comment>
<proteinExistence type="inferred from homology"/>
<keyword evidence="10" id="KW-0131">Cell cycle</keyword>
<evidence type="ECO:0000256" key="9">
    <source>
        <dbReference type="ARBA" id="ARBA00023242"/>
    </source>
</evidence>
<dbReference type="AlphaFoldDB" id="A0A9W6BQ89"/>
<comment type="similarity">
    <text evidence="3">Belongs to the NUF2 family.</text>
</comment>
<evidence type="ECO:0000313" key="15">
    <source>
        <dbReference type="EMBL" id="GLC56314.1"/>
    </source>
</evidence>
<keyword evidence="9" id="KW-0539">Nucleus</keyword>
<evidence type="ECO:0000256" key="2">
    <source>
        <dbReference type="ARBA" id="ARBA00004629"/>
    </source>
</evidence>
<evidence type="ECO:0000313" key="16">
    <source>
        <dbReference type="Proteomes" id="UP001165080"/>
    </source>
</evidence>
<keyword evidence="7" id="KW-0995">Kinetochore</keyword>
<evidence type="ECO:0000256" key="10">
    <source>
        <dbReference type="ARBA" id="ARBA00023306"/>
    </source>
</evidence>
<name>A0A9W6BQ89_9CHLO</name>
<evidence type="ECO:0000256" key="11">
    <source>
        <dbReference type="ARBA" id="ARBA00023328"/>
    </source>
</evidence>
<dbReference type="GO" id="GO:0045132">
    <property type="term" value="P:meiotic chromosome segregation"/>
    <property type="evidence" value="ECO:0007669"/>
    <property type="project" value="TreeGrafter"/>
</dbReference>
<comment type="subcellular location">
    <subcellularLocation>
        <location evidence="2">Chromosome</location>
        <location evidence="2">Centromere</location>
        <location evidence="2">Kinetochore</location>
    </subcellularLocation>
    <subcellularLocation>
        <location evidence="1">Nucleus</location>
    </subcellularLocation>
</comment>
<dbReference type="GO" id="GO:0044877">
    <property type="term" value="F:protein-containing complex binding"/>
    <property type="evidence" value="ECO:0007669"/>
    <property type="project" value="TreeGrafter"/>
</dbReference>